<proteinExistence type="predicted"/>
<dbReference type="Proteomes" id="UP000266841">
    <property type="component" value="Unassembled WGS sequence"/>
</dbReference>
<dbReference type="Pfam" id="PF00561">
    <property type="entry name" value="Abhydrolase_1"/>
    <property type="match status" value="1"/>
</dbReference>
<evidence type="ECO:0000313" key="3">
    <source>
        <dbReference type="EMBL" id="EJK67070.1"/>
    </source>
</evidence>
<sequence length="224" mass="23897">MFRGVHPVHYEVASCPPADGGGGRGGRGRRRPPRPPGGLRRGLLPLPPSNAGAPRPRRDSLAGGRLRIYALDYLGQGRSWPPGCDDGFSPAEDGLGYSADTWVEQVEDFVAEVVLDGRGGPGAGEGKGKKRRAHLLGNSVGGYLSAMLASRRPDLVESLTLVNATPVWGLNLPGWDGRLPAPFLPRVIGRAGFDLIRNPDVIDKYLDSAYVHRAAHDGSHPDSF</sequence>
<dbReference type="AlphaFoldDB" id="K0SNX7"/>
<evidence type="ECO:0000313" key="4">
    <source>
        <dbReference type="Proteomes" id="UP000266841"/>
    </source>
</evidence>
<dbReference type="Gene3D" id="3.40.50.1820">
    <property type="entry name" value="alpha/beta hydrolase"/>
    <property type="match status" value="1"/>
</dbReference>
<dbReference type="InterPro" id="IPR044211">
    <property type="entry name" value="PPH_chloroplastic"/>
</dbReference>
<dbReference type="eggNOG" id="KOG1454">
    <property type="taxonomic scope" value="Eukaryota"/>
</dbReference>
<reference evidence="3 4" key="1">
    <citation type="journal article" date="2012" name="Genome Biol.">
        <title>Genome and low-iron response of an oceanic diatom adapted to chronic iron limitation.</title>
        <authorList>
            <person name="Lommer M."/>
            <person name="Specht M."/>
            <person name="Roy A.S."/>
            <person name="Kraemer L."/>
            <person name="Andreson R."/>
            <person name="Gutowska M.A."/>
            <person name="Wolf J."/>
            <person name="Bergner S.V."/>
            <person name="Schilhabel M.B."/>
            <person name="Klostermeier U.C."/>
            <person name="Beiko R.G."/>
            <person name="Rosenstiel P."/>
            <person name="Hippler M."/>
            <person name="Laroche J."/>
        </authorList>
    </citation>
    <scope>NUCLEOTIDE SEQUENCE [LARGE SCALE GENOMIC DNA]</scope>
    <source>
        <strain evidence="3 4">CCMP1005</strain>
    </source>
</reference>
<feature type="domain" description="AB hydrolase-1" evidence="2">
    <location>
        <begin position="65"/>
        <end position="189"/>
    </location>
</feature>
<name>K0SNX7_THAOC</name>
<dbReference type="InterPro" id="IPR029058">
    <property type="entry name" value="AB_hydrolase_fold"/>
</dbReference>
<dbReference type="PANTHER" id="PTHR47280:SF1">
    <property type="entry name" value="PHEOPHYTINASE, CHLOROPLASTIC"/>
    <property type="match status" value="1"/>
</dbReference>
<comment type="caution">
    <text evidence="3">The sequence shown here is derived from an EMBL/GenBank/DDBJ whole genome shotgun (WGS) entry which is preliminary data.</text>
</comment>
<gene>
    <name evidence="3" type="ORF">THAOC_11942</name>
</gene>
<dbReference type="PANTHER" id="PTHR47280">
    <property type="entry name" value="PHEOPHYTINASE, CHLOROPLASTIC"/>
    <property type="match status" value="1"/>
</dbReference>
<feature type="non-terminal residue" evidence="3">
    <location>
        <position position="224"/>
    </location>
</feature>
<evidence type="ECO:0000259" key="2">
    <source>
        <dbReference type="Pfam" id="PF00561"/>
    </source>
</evidence>
<accession>K0SNX7</accession>
<dbReference type="InterPro" id="IPR000073">
    <property type="entry name" value="AB_hydrolase_1"/>
</dbReference>
<organism evidence="3 4">
    <name type="scientific">Thalassiosira oceanica</name>
    <name type="common">Marine diatom</name>
    <dbReference type="NCBI Taxonomy" id="159749"/>
    <lineage>
        <taxon>Eukaryota</taxon>
        <taxon>Sar</taxon>
        <taxon>Stramenopiles</taxon>
        <taxon>Ochrophyta</taxon>
        <taxon>Bacillariophyta</taxon>
        <taxon>Coscinodiscophyceae</taxon>
        <taxon>Thalassiosirophycidae</taxon>
        <taxon>Thalassiosirales</taxon>
        <taxon>Thalassiosiraceae</taxon>
        <taxon>Thalassiosira</taxon>
    </lineage>
</organism>
<dbReference type="SUPFAM" id="SSF53474">
    <property type="entry name" value="alpha/beta-Hydrolases"/>
    <property type="match status" value="1"/>
</dbReference>
<dbReference type="OrthoDB" id="408373at2759"/>
<dbReference type="GO" id="GO:0015996">
    <property type="term" value="P:chlorophyll catabolic process"/>
    <property type="evidence" value="ECO:0007669"/>
    <property type="project" value="InterPro"/>
</dbReference>
<protein>
    <recommendedName>
        <fullName evidence="2">AB hydrolase-1 domain-containing protein</fullName>
    </recommendedName>
</protein>
<dbReference type="GO" id="GO:0080124">
    <property type="term" value="F:pheophytinase activity"/>
    <property type="evidence" value="ECO:0007669"/>
    <property type="project" value="InterPro"/>
</dbReference>
<evidence type="ECO:0000256" key="1">
    <source>
        <dbReference type="SAM" id="MobiDB-lite"/>
    </source>
</evidence>
<feature type="region of interest" description="Disordered" evidence="1">
    <location>
        <begin position="11"/>
        <end position="60"/>
    </location>
</feature>
<dbReference type="EMBL" id="AGNL01013712">
    <property type="protein sequence ID" value="EJK67070.1"/>
    <property type="molecule type" value="Genomic_DNA"/>
</dbReference>
<keyword evidence="4" id="KW-1185">Reference proteome</keyword>